<keyword evidence="2" id="KW-1185">Reference proteome</keyword>
<evidence type="ECO:0000313" key="2">
    <source>
        <dbReference type="Proteomes" id="UP000243081"/>
    </source>
</evidence>
<sequence>MGGRRRVCPAVRGGRSARPRTAHAERSSCAYGPCTRLIRRESIFPRCGTRRSCCESAQDVAVHAAAAAVWTTGELEQDFPFMTTAFHEAPFSPQTLFAQLCLCIGRRYGGRPSTTPWSSRAWPLSAPFDAADIVAWYALSTVLSKALVYFECAELQGIASARLPMAQQMNDNARP</sequence>
<dbReference type="AlphaFoldDB" id="A0A179IBT1"/>
<proteinExistence type="predicted"/>
<comment type="caution">
    <text evidence="1">The sequence shown here is derived from an EMBL/GenBank/DDBJ whole genome shotgun (WGS) entry which is preliminary data.</text>
</comment>
<evidence type="ECO:0000313" key="1">
    <source>
        <dbReference type="EMBL" id="OAR00147.1"/>
    </source>
</evidence>
<organism evidence="1 2">
    <name type="scientific">Cordyceps confragosa</name>
    <name type="common">Lecanicillium lecanii</name>
    <dbReference type="NCBI Taxonomy" id="2714763"/>
    <lineage>
        <taxon>Eukaryota</taxon>
        <taxon>Fungi</taxon>
        <taxon>Dikarya</taxon>
        <taxon>Ascomycota</taxon>
        <taxon>Pezizomycotina</taxon>
        <taxon>Sordariomycetes</taxon>
        <taxon>Hypocreomycetidae</taxon>
        <taxon>Hypocreales</taxon>
        <taxon>Cordycipitaceae</taxon>
        <taxon>Akanthomyces</taxon>
    </lineage>
</organism>
<reference evidence="1 2" key="1">
    <citation type="submission" date="2016-03" db="EMBL/GenBank/DDBJ databases">
        <title>Fine-scale spatial genetic structure of a fungal parasite of coffee scale insects.</title>
        <authorList>
            <person name="Jackson D."/>
            <person name="Zemenick K.A."/>
            <person name="Malloure B."/>
            <person name="Quandt C.A."/>
            <person name="James T.Y."/>
        </authorList>
    </citation>
    <scope>NUCLEOTIDE SEQUENCE [LARGE SCALE GENOMIC DNA]</scope>
    <source>
        <strain evidence="1 2">UM487</strain>
    </source>
</reference>
<accession>A0A179IBT1</accession>
<dbReference type="Proteomes" id="UP000243081">
    <property type="component" value="Unassembled WGS sequence"/>
</dbReference>
<dbReference type="EMBL" id="LUKN01001835">
    <property type="protein sequence ID" value="OAR00147.1"/>
    <property type="molecule type" value="Genomic_DNA"/>
</dbReference>
<gene>
    <name evidence="1" type="ORF">LLEC1_05243</name>
</gene>
<protein>
    <submittedName>
        <fullName evidence="1">Uncharacterized protein</fullName>
    </submittedName>
</protein>
<name>A0A179IBT1_CORDF</name>
<dbReference type="OrthoDB" id="3009728at2759"/>